<evidence type="ECO:0000313" key="2">
    <source>
        <dbReference type="EMBL" id="MCL6656315.1"/>
    </source>
</evidence>
<name>A0ABT0R5B4_9BACT</name>
<keyword evidence="3" id="KW-1185">Reference proteome</keyword>
<dbReference type="GeneID" id="84022839"/>
<evidence type="ECO:0000313" key="3">
    <source>
        <dbReference type="Proteomes" id="UP001202031"/>
    </source>
</evidence>
<dbReference type="RefSeq" id="WP_102749346.1">
    <property type="nucleotide sequence ID" value="NZ_CP072027.1"/>
</dbReference>
<proteinExistence type="predicted"/>
<reference evidence="2 3" key="1">
    <citation type="submission" date="2022-03" db="EMBL/GenBank/DDBJ databases">
        <title>Taxonomic description of new species and reclassification of some bacterial strains.</title>
        <authorList>
            <person name="Ndongo S."/>
        </authorList>
    </citation>
    <scope>NUCLEOTIDE SEQUENCE [LARGE SCALE GENOMIC DNA]</scope>
    <source>
        <strain evidence="2 3">Marseille-P6666</strain>
    </source>
</reference>
<dbReference type="EMBL" id="JAMGSI010000001">
    <property type="protein sequence ID" value="MCL6656315.1"/>
    <property type="molecule type" value="Genomic_DNA"/>
</dbReference>
<comment type="caution">
    <text evidence="2">The sequence shown here is derived from an EMBL/GenBank/DDBJ whole genome shotgun (WGS) entry which is preliminary data.</text>
</comment>
<feature type="region of interest" description="Disordered" evidence="1">
    <location>
        <begin position="419"/>
        <end position="449"/>
    </location>
</feature>
<dbReference type="Proteomes" id="UP001202031">
    <property type="component" value="Unassembled WGS sequence"/>
</dbReference>
<evidence type="ECO:0000256" key="1">
    <source>
        <dbReference type="SAM" id="MobiDB-lite"/>
    </source>
</evidence>
<gene>
    <name evidence="2" type="ORF">M8N44_03165</name>
</gene>
<accession>A0ABT0R5B4</accession>
<protein>
    <submittedName>
        <fullName evidence="2">Uncharacterized protein</fullName>
    </submittedName>
</protein>
<sequence>MHVIELTGSAIKGAKYDWRNFTAAKVSWLQLARDQDEPAPYAYLDDVRVVWDGVIVLQGTIRKCALEQSGNAWRWSMEACDILQPLEAALCFNPGGKLSGGLSPYVSGGGGDGVDVPRKIKIASTVQWLLEDARKYGLLPADVGIEVAVSPTAWMWDTALGCDMYAGVLRKLLGGRPGMVCWVDYSGASPVIKVADGEELPVATLDRVRDRLSGINLSPRPDLVPPAVGVVLTAGRQAYQSQVWPKGADLHQEGCVTIQVALSGGATSTGDEPPVSSEDPVWDFTKPIVEVRGDRLPTGTGAADLKWWQSQVPELAKATGVGLGIIKRSLIADVEGSDLSNYSTDDTAQRYRHASGQLSTICKTIKWSYIELRQVVYTDTKPPKGTEMIFTKTRNFGGRVRYWGWLKWRGRTINKQRMRYRASKSGDAGGDDGSDPPISGGGTPPSSTMEWPDYTSILRQYYEITRPLPWEGAVTSLRALCPAGLVGRRLALEGARRAYRDMATVVQGVSVDLAGETTSLTTGVPSHLSLQDMVDRIQQMAADQQELDQEQQQDNPVQTLQYDDEAYKSPDAPTIGPEGGMVWSEAPEQPPAYGYQVTLERAEGSDDITGCRIRPGKLMLSGRYIGTVPTPNSGEWFASSCTAGEIWLDVKFSGMGKLTGTSIAYEQGAVNPLRLQMEEGDPSEVFSYSFHLATIRDKEVIQHMLGTIQVPVYGGTFYPYGPAI</sequence>
<organism evidence="2 3">
    <name type="scientific">Akkermansia massiliensis</name>
    <dbReference type="NCBI Taxonomy" id="2927224"/>
    <lineage>
        <taxon>Bacteria</taxon>
        <taxon>Pseudomonadati</taxon>
        <taxon>Verrucomicrobiota</taxon>
        <taxon>Verrucomicrobiia</taxon>
        <taxon>Verrucomicrobiales</taxon>
        <taxon>Akkermansiaceae</taxon>
        <taxon>Akkermansia</taxon>
    </lineage>
</organism>